<accession>A0A2N3Y9L8</accession>
<keyword evidence="2" id="KW-1185">Reference proteome</keyword>
<proteinExistence type="predicted"/>
<evidence type="ECO:0000313" key="1">
    <source>
        <dbReference type="EMBL" id="PKW19636.1"/>
    </source>
</evidence>
<name>A0A2N3Y9L8_SACSN</name>
<sequence length="32" mass="3393">MNQQGFSPLELGRFGAIPGLAAMVANWVGGFR</sequence>
<comment type="caution">
    <text evidence="1">The sequence shown here is derived from an EMBL/GenBank/DDBJ whole genome shotgun (WGS) entry which is preliminary data.</text>
</comment>
<dbReference type="AlphaFoldDB" id="A0A2N3Y9L8"/>
<reference evidence="1" key="1">
    <citation type="submission" date="2017-12" db="EMBL/GenBank/DDBJ databases">
        <title>Sequencing the genomes of 1000 Actinobacteria strains.</title>
        <authorList>
            <person name="Klenk H.-P."/>
        </authorList>
    </citation>
    <scope>NUCLEOTIDE SEQUENCE [LARGE SCALE GENOMIC DNA]</scope>
    <source>
        <strain evidence="1">DSM 44228</strain>
    </source>
</reference>
<dbReference type="EMBL" id="PJNB01000001">
    <property type="protein sequence ID" value="PKW19636.1"/>
    <property type="molecule type" value="Genomic_DNA"/>
</dbReference>
<dbReference type="Proteomes" id="UP000233786">
    <property type="component" value="Unassembled WGS sequence"/>
</dbReference>
<protein>
    <submittedName>
        <fullName evidence="1">Uncharacterized protein</fullName>
    </submittedName>
</protein>
<organism evidence="1 2">
    <name type="scientific">Saccharopolyspora spinosa</name>
    <dbReference type="NCBI Taxonomy" id="60894"/>
    <lineage>
        <taxon>Bacteria</taxon>
        <taxon>Bacillati</taxon>
        <taxon>Actinomycetota</taxon>
        <taxon>Actinomycetes</taxon>
        <taxon>Pseudonocardiales</taxon>
        <taxon>Pseudonocardiaceae</taxon>
        <taxon>Saccharopolyspora</taxon>
    </lineage>
</organism>
<evidence type="ECO:0000313" key="2">
    <source>
        <dbReference type="Proteomes" id="UP000233786"/>
    </source>
</evidence>
<gene>
    <name evidence="1" type="ORF">A8926_7814</name>
</gene>